<reference evidence="2 3" key="1">
    <citation type="submission" date="2020-12" db="EMBL/GenBank/DDBJ databases">
        <title>Concerted genomic and epigenomic changes stabilize Arabidopsis allopolyploids.</title>
        <authorList>
            <person name="Chen Z."/>
        </authorList>
    </citation>
    <scope>NUCLEOTIDE SEQUENCE [LARGE SCALE GENOMIC DNA]</scope>
    <source>
        <strain evidence="2">Allo738</strain>
        <tissue evidence="2">Leaf</tissue>
    </source>
</reference>
<dbReference type="EMBL" id="JAEFBK010000001">
    <property type="protein sequence ID" value="KAG7644766.1"/>
    <property type="molecule type" value="Genomic_DNA"/>
</dbReference>
<gene>
    <name evidence="2" type="ORF">ISN45_At01g001180</name>
</gene>
<feature type="region of interest" description="Disordered" evidence="1">
    <location>
        <begin position="1"/>
        <end position="30"/>
    </location>
</feature>
<name>A0A8T2GBG3_9BRAS</name>
<dbReference type="Proteomes" id="UP000694240">
    <property type="component" value="Chromosome 1"/>
</dbReference>
<comment type="caution">
    <text evidence="2">The sequence shown here is derived from an EMBL/GenBank/DDBJ whole genome shotgun (WGS) entry which is preliminary data.</text>
</comment>
<proteinExistence type="predicted"/>
<protein>
    <submittedName>
        <fullName evidence="2">Uncharacterized protein</fullName>
    </submittedName>
</protein>
<evidence type="ECO:0000313" key="3">
    <source>
        <dbReference type="Proteomes" id="UP000694240"/>
    </source>
</evidence>
<dbReference type="AlphaFoldDB" id="A0A8T2GBG3"/>
<evidence type="ECO:0000313" key="2">
    <source>
        <dbReference type="EMBL" id="KAG7644766.1"/>
    </source>
</evidence>
<sequence>MIWRQSEGKQNRRRCEVPGGFANLEPKRSERDPRGRIQEIFLEFGWPC</sequence>
<feature type="compositionally biased region" description="Basic and acidic residues" evidence="1">
    <location>
        <begin position="1"/>
        <end position="16"/>
    </location>
</feature>
<accession>A0A8T2GBG3</accession>
<evidence type="ECO:0000256" key="1">
    <source>
        <dbReference type="SAM" id="MobiDB-lite"/>
    </source>
</evidence>
<keyword evidence="3" id="KW-1185">Reference proteome</keyword>
<organism evidence="2 3">
    <name type="scientific">Arabidopsis thaliana x Arabidopsis arenosa</name>
    <dbReference type="NCBI Taxonomy" id="1240361"/>
    <lineage>
        <taxon>Eukaryota</taxon>
        <taxon>Viridiplantae</taxon>
        <taxon>Streptophyta</taxon>
        <taxon>Embryophyta</taxon>
        <taxon>Tracheophyta</taxon>
        <taxon>Spermatophyta</taxon>
        <taxon>Magnoliopsida</taxon>
        <taxon>eudicotyledons</taxon>
        <taxon>Gunneridae</taxon>
        <taxon>Pentapetalae</taxon>
        <taxon>rosids</taxon>
        <taxon>malvids</taxon>
        <taxon>Brassicales</taxon>
        <taxon>Brassicaceae</taxon>
        <taxon>Camelineae</taxon>
        <taxon>Arabidopsis</taxon>
    </lineage>
</organism>